<name>A0ABQ6HHK1_9MICO</name>
<dbReference type="EMBL" id="BSUJ01000001">
    <property type="protein sequence ID" value="GMA18099.1"/>
    <property type="molecule type" value="Genomic_DNA"/>
</dbReference>
<proteinExistence type="predicted"/>
<keyword evidence="4" id="KW-1185">Reference proteome</keyword>
<organism evidence="2 4">
    <name type="scientific">Arsenicicoccus piscis</name>
    <dbReference type="NCBI Taxonomy" id="673954"/>
    <lineage>
        <taxon>Bacteria</taxon>
        <taxon>Bacillati</taxon>
        <taxon>Actinomycetota</taxon>
        <taxon>Actinomycetes</taxon>
        <taxon>Micrococcales</taxon>
        <taxon>Intrasporangiaceae</taxon>
        <taxon>Arsenicicoccus</taxon>
    </lineage>
</organism>
<evidence type="ECO:0008006" key="5">
    <source>
        <dbReference type="Google" id="ProtNLM"/>
    </source>
</evidence>
<evidence type="ECO:0000313" key="3">
    <source>
        <dbReference type="EMBL" id="GMA22102.1"/>
    </source>
</evidence>
<evidence type="ECO:0000313" key="4">
    <source>
        <dbReference type="Proteomes" id="UP001157109"/>
    </source>
</evidence>
<evidence type="ECO:0000256" key="1">
    <source>
        <dbReference type="SAM" id="Phobius"/>
    </source>
</evidence>
<reference evidence="2" key="3">
    <citation type="submission" date="2023-02" db="EMBL/GenBank/DDBJ databases">
        <authorList>
            <person name="Sun Q."/>
            <person name="Mori K."/>
        </authorList>
    </citation>
    <scope>NUCLEOTIDE SEQUENCE</scope>
    <source>
        <strain evidence="2">NBRC 105830</strain>
    </source>
</reference>
<protein>
    <recommendedName>
        <fullName evidence="5">LPXTG cell wall anchor domain-containing protein</fullName>
    </recommendedName>
</protein>
<reference evidence="2" key="1">
    <citation type="journal article" date="2014" name="Int. J. Syst. Evol. Microbiol.">
        <title>Complete genome of a new Firmicutes species belonging to the dominant human colonic microbiota ('Ruminococcus bicirculans') reveals two chromosomes and a selective capacity to utilize plant glucans.</title>
        <authorList>
            <consortium name="NISC Comparative Sequencing Program"/>
            <person name="Wegmann U."/>
            <person name="Louis P."/>
            <person name="Goesmann A."/>
            <person name="Henrissat B."/>
            <person name="Duncan S.H."/>
            <person name="Flint H.J."/>
        </authorList>
    </citation>
    <scope>NUCLEOTIDE SEQUENCE</scope>
    <source>
        <strain evidence="2">NBRC 105830</strain>
    </source>
</reference>
<comment type="caution">
    <text evidence="2">The sequence shown here is derived from an EMBL/GenBank/DDBJ whole genome shotgun (WGS) entry which is preliminary data.</text>
</comment>
<keyword evidence="1" id="KW-0812">Transmembrane</keyword>
<gene>
    <name evidence="2" type="ORF">GCM10025862_01200</name>
    <name evidence="3" type="ORF">GCM10025862_41250</name>
</gene>
<dbReference type="Proteomes" id="UP001157109">
    <property type="component" value="Unassembled WGS sequence"/>
</dbReference>
<keyword evidence="1" id="KW-0472">Membrane</keyword>
<accession>A0ABQ6HHK1</accession>
<reference evidence="4" key="2">
    <citation type="journal article" date="2019" name="Int. J. Syst. Evol. Microbiol.">
        <title>The Global Catalogue of Microorganisms (GCM) 10K type strain sequencing project: providing services to taxonomists for standard genome sequencing and annotation.</title>
        <authorList>
            <consortium name="The Broad Institute Genomics Platform"/>
            <consortium name="The Broad Institute Genome Sequencing Center for Infectious Disease"/>
            <person name="Wu L."/>
            <person name="Ma J."/>
        </authorList>
    </citation>
    <scope>NUCLEOTIDE SEQUENCE [LARGE SCALE GENOMIC DNA]</scope>
    <source>
        <strain evidence="4">NBRC 105830</strain>
    </source>
</reference>
<dbReference type="EMBL" id="BSUJ01000004">
    <property type="protein sequence ID" value="GMA22102.1"/>
    <property type="molecule type" value="Genomic_DNA"/>
</dbReference>
<sequence length="42" mass="4572">MAAWRDPADNLGRVVGLWGLVMALVGGVVLYLRFSSGKPRSR</sequence>
<keyword evidence="1" id="KW-1133">Transmembrane helix</keyword>
<feature type="transmembrane region" description="Helical" evidence="1">
    <location>
        <begin position="15"/>
        <end position="34"/>
    </location>
</feature>
<evidence type="ECO:0000313" key="2">
    <source>
        <dbReference type="EMBL" id="GMA18099.1"/>
    </source>
</evidence>